<protein>
    <submittedName>
        <fullName evidence="1">Type 1 fimbriae anchoring protein FimD</fullName>
    </submittedName>
</protein>
<sequence>MTLKIKYITLAVMQVLFARRSGIPYYFAGNLIGITVIRAGG</sequence>
<proteinExistence type="predicted"/>
<reference evidence="1 2" key="1">
    <citation type="submission" date="2018-06" db="EMBL/GenBank/DDBJ databases">
        <authorList>
            <consortium name="Pathogen Informatics"/>
            <person name="Doyle S."/>
        </authorList>
    </citation>
    <scope>NUCLEOTIDE SEQUENCE [LARGE SCALE GENOMIC DNA]</scope>
    <source>
        <strain evidence="1 2">NCTC11685</strain>
    </source>
</reference>
<gene>
    <name evidence="1" type="ORF">NCTC11685_04033</name>
</gene>
<dbReference type="EMBL" id="UGMS01000002">
    <property type="protein sequence ID" value="STW66290.1"/>
    <property type="molecule type" value="Genomic_DNA"/>
</dbReference>
<comment type="caution">
    <text evidence="1">The sequence shown here is derived from an EMBL/GenBank/DDBJ whole genome shotgun (WGS) entry which is preliminary data.</text>
</comment>
<dbReference type="AlphaFoldDB" id="A0A7H4PEG3"/>
<evidence type="ECO:0000313" key="2">
    <source>
        <dbReference type="Proteomes" id="UP000254863"/>
    </source>
</evidence>
<name>A0A7H4PEG3_9ENTR</name>
<dbReference type="Proteomes" id="UP000254863">
    <property type="component" value="Unassembled WGS sequence"/>
</dbReference>
<evidence type="ECO:0000313" key="1">
    <source>
        <dbReference type="EMBL" id="STW66290.1"/>
    </source>
</evidence>
<organism evidence="1 2">
    <name type="scientific">Klebsiella michiganensis</name>
    <dbReference type="NCBI Taxonomy" id="1134687"/>
    <lineage>
        <taxon>Bacteria</taxon>
        <taxon>Pseudomonadati</taxon>
        <taxon>Pseudomonadota</taxon>
        <taxon>Gammaproteobacteria</taxon>
        <taxon>Enterobacterales</taxon>
        <taxon>Enterobacteriaceae</taxon>
        <taxon>Klebsiella/Raoultella group</taxon>
        <taxon>Klebsiella</taxon>
    </lineage>
</organism>
<accession>A0A7H4PEG3</accession>